<feature type="transmembrane region" description="Helical" evidence="6">
    <location>
        <begin position="457"/>
        <end position="475"/>
    </location>
</feature>
<feature type="transmembrane region" description="Helical" evidence="6">
    <location>
        <begin position="268"/>
        <end position="289"/>
    </location>
</feature>
<dbReference type="EMBL" id="JGZK01000002">
    <property type="protein sequence ID" value="KFI88055.1"/>
    <property type="molecule type" value="Genomic_DNA"/>
</dbReference>
<dbReference type="PANTHER" id="PTHR23528:SF1">
    <property type="entry name" value="MAJOR FACILITATOR SUPERFAMILY (MFS) PROFILE DOMAIN-CONTAINING PROTEIN"/>
    <property type="match status" value="1"/>
</dbReference>
<sequence>MLNPYVRPGIDDRPDLDKALSPEDKAAVARLAIKGNRRPPEASADQPETQAVRLVTAAPASVASSAAAAAAAASVDAPAPDMASAYLDMRDPVVAANGEKPSAREVSRLNWGFFAASMLVGAPWVALNTIAMPNAVARLFHYDTAMLEVVINPATGRPFPVATELAMPLAVLVIVGVVAAALFTPLVSALSDRTRTPLGLRTPWMVAGGLLCALITLILGQDTSMVVLCFFWAMMQFAYAMLSAPLAAAISERVPDKFRPRIERWHGIGVMLAQTLGVLVGAFGVMFGSSAPFKAIAWVFAISGIAAALILPREPSSEEMPRRRFSSGEVLDQLRPPAGSPAFALAFTARTCMMAGVGLTSVFLWYLVRFWVYGKPVLFTSAPLTIPAGFLIAGMAVATLIGAALASWSAAPISEAIESRGIATPVVVAAACLTYAVGLALAWGLGAWSTGAARENGMLLFALISGFAFGLYDALGLEMVMDSLPDPRTAGRDLGVYALANSAGLALAAIIGAILVNAFSHSFGYYLLFPSAIVMVLLAGIVTLRGAGDKE</sequence>
<feature type="domain" description="Major facilitator superfamily (MFS) profile" evidence="7">
    <location>
        <begin position="344"/>
        <end position="551"/>
    </location>
</feature>
<dbReference type="eggNOG" id="COG2211">
    <property type="taxonomic scope" value="Bacteria"/>
</dbReference>
<reference evidence="8 9" key="1">
    <citation type="submission" date="2014-03" db="EMBL/GenBank/DDBJ databases">
        <title>Genomics of Bifidobacteria.</title>
        <authorList>
            <person name="Ventura M."/>
            <person name="Milani C."/>
            <person name="Lugli G.A."/>
        </authorList>
    </citation>
    <scope>NUCLEOTIDE SEQUENCE [LARGE SCALE GENOMIC DNA]</scope>
    <source>
        <strain evidence="8 9">DSM 23975</strain>
    </source>
</reference>
<evidence type="ECO:0000259" key="7">
    <source>
        <dbReference type="PROSITE" id="PS50850"/>
    </source>
</evidence>
<dbReference type="AlphaFoldDB" id="A0A087CXQ5"/>
<feature type="transmembrane region" description="Helical" evidence="6">
    <location>
        <begin position="343"/>
        <end position="368"/>
    </location>
</feature>
<evidence type="ECO:0000313" key="9">
    <source>
        <dbReference type="Proteomes" id="UP000028984"/>
    </source>
</evidence>
<feature type="region of interest" description="Disordered" evidence="5">
    <location>
        <begin position="1"/>
        <end position="21"/>
    </location>
</feature>
<feature type="transmembrane region" description="Helical" evidence="6">
    <location>
        <begin position="388"/>
        <end position="410"/>
    </location>
</feature>
<keyword evidence="2 6" id="KW-0812">Transmembrane</keyword>
<dbReference type="SUPFAM" id="SSF103473">
    <property type="entry name" value="MFS general substrate transporter"/>
    <property type="match status" value="1"/>
</dbReference>
<evidence type="ECO:0000256" key="4">
    <source>
        <dbReference type="ARBA" id="ARBA00023136"/>
    </source>
</evidence>
<name>A0A087CXQ5_9BIFI</name>
<organism evidence="8 9">
    <name type="scientific">Bifidobacterium reuteri DSM 23975</name>
    <dbReference type="NCBI Taxonomy" id="1437610"/>
    <lineage>
        <taxon>Bacteria</taxon>
        <taxon>Bacillati</taxon>
        <taxon>Actinomycetota</taxon>
        <taxon>Actinomycetes</taxon>
        <taxon>Bifidobacteriales</taxon>
        <taxon>Bifidobacteriaceae</taxon>
        <taxon>Bifidobacterium</taxon>
    </lineage>
</organism>
<evidence type="ECO:0000313" key="8">
    <source>
        <dbReference type="EMBL" id="KFI88055.1"/>
    </source>
</evidence>
<keyword evidence="4 6" id="KW-0472">Membrane</keyword>
<dbReference type="GO" id="GO:0022857">
    <property type="term" value="F:transmembrane transporter activity"/>
    <property type="evidence" value="ECO:0007669"/>
    <property type="project" value="InterPro"/>
</dbReference>
<dbReference type="Gene3D" id="1.20.1250.20">
    <property type="entry name" value="MFS general substrate transporter like domains"/>
    <property type="match status" value="1"/>
</dbReference>
<protein>
    <submittedName>
        <fullName evidence="8">Transport protein</fullName>
    </submittedName>
</protein>
<feature type="transmembrane region" description="Helical" evidence="6">
    <location>
        <begin position="295"/>
        <end position="312"/>
    </location>
</feature>
<feature type="transmembrane region" description="Helical" evidence="6">
    <location>
        <begin position="109"/>
        <end position="127"/>
    </location>
</feature>
<evidence type="ECO:0000256" key="1">
    <source>
        <dbReference type="ARBA" id="ARBA00004651"/>
    </source>
</evidence>
<evidence type="ECO:0000256" key="5">
    <source>
        <dbReference type="SAM" id="MobiDB-lite"/>
    </source>
</evidence>
<dbReference type="InterPro" id="IPR036259">
    <property type="entry name" value="MFS_trans_sf"/>
</dbReference>
<feature type="transmembrane region" description="Helical" evidence="6">
    <location>
        <begin position="202"/>
        <end position="219"/>
    </location>
</feature>
<comment type="subcellular location">
    <subcellularLocation>
        <location evidence="1">Cell membrane</location>
        <topology evidence="1">Multi-pass membrane protein</topology>
    </subcellularLocation>
</comment>
<dbReference type="Pfam" id="PF07690">
    <property type="entry name" value="MFS_1"/>
    <property type="match status" value="1"/>
</dbReference>
<feature type="transmembrane region" description="Helical" evidence="6">
    <location>
        <begin position="525"/>
        <end position="544"/>
    </location>
</feature>
<proteinExistence type="predicted"/>
<feature type="compositionally biased region" description="Basic and acidic residues" evidence="5">
    <location>
        <begin position="9"/>
        <end position="21"/>
    </location>
</feature>
<dbReference type="PANTHER" id="PTHR23528">
    <property type="match status" value="1"/>
</dbReference>
<dbReference type="GO" id="GO:0005886">
    <property type="term" value="C:plasma membrane"/>
    <property type="evidence" value="ECO:0007669"/>
    <property type="project" value="UniProtKB-SubCell"/>
</dbReference>
<dbReference type="CDD" id="cd06174">
    <property type="entry name" value="MFS"/>
    <property type="match status" value="1"/>
</dbReference>
<dbReference type="RefSeq" id="WP_044089482.1">
    <property type="nucleotide sequence ID" value="NZ_JDUW01000010.1"/>
</dbReference>
<feature type="transmembrane region" description="Helical" evidence="6">
    <location>
        <begin position="496"/>
        <end position="519"/>
    </location>
</feature>
<comment type="caution">
    <text evidence="8">The sequence shown here is derived from an EMBL/GenBank/DDBJ whole genome shotgun (WGS) entry which is preliminary data.</text>
</comment>
<dbReference type="PROSITE" id="PS50850">
    <property type="entry name" value="MFS"/>
    <property type="match status" value="1"/>
</dbReference>
<evidence type="ECO:0000256" key="6">
    <source>
        <dbReference type="SAM" id="Phobius"/>
    </source>
</evidence>
<gene>
    <name evidence="8" type="ORF">BREU_0842</name>
</gene>
<accession>A0A087CXQ5</accession>
<dbReference type="Proteomes" id="UP000028984">
    <property type="component" value="Unassembled WGS sequence"/>
</dbReference>
<dbReference type="STRING" id="1437610.BREU_0842"/>
<evidence type="ECO:0000256" key="3">
    <source>
        <dbReference type="ARBA" id="ARBA00022989"/>
    </source>
</evidence>
<feature type="transmembrane region" description="Helical" evidence="6">
    <location>
        <begin position="422"/>
        <end position="445"/>
    </location>
</feature>
<dbReference type="InterPro" id="IPR020846">
    <property type="entry name" value="MFS_dom"/>
</dbReference>
<feature type="transmembrane region" description="Helical" evidence="6">
    <location>
        <begin position="165"/>
        <end position="190"/>
    </location>
</feature>
<evidence type="ECO:0000256" key="2">
    <source>
        <dbReference type="ARBA" id="ARBA00022692"/>
    </source>
</evidence>
<keyword evidence="3 6" id="KW-1133">Transmembrane helix</keyword>
<feature type="transmembrane region" description="Helical" evidence="6">
    <location>
        <begin position="225"/>
        <end position="247"/>
    </location>
</feature>
<dbReference type="OrthoDB" id="7584869at2"/>
<keyword evidence="9" id="KW-1185">Reference proteome</keyword>
<dbReference type="InterPro" id="IPR011701">
    <property type="entry name" value="MFS"/>
</dbReference>